<organism evidence="4 5">
    <name type="scientific">Aquatica leii</name>
    <dbReference type="NCBI Taxonomy" id="1421715"/>
    <lineage>
        <taxon>Eukaryota</taxon>
        <taxon>Metazoa</taxon>
        <taxon>Ecdysozoa</taxon>
        <taxon>Arthropoda</taxon>
        <taxon>Hexapoda</taxon>
        <taxon>Insecta</taxon>
        <taxon>Pterygota</taxon>
        <taxon>Neoptera</taxon>
        <taxon>Endopterygota</taxon>
        <taxon>Coleoptera</taxon>
        <taxon>Polyphaga</taxon>
        <taxon>Elateriformia</taxon>
        <taxon>Elateroidea</taxon>
        <taxon>Lampyridae</taxon>
        <taxon>Luciolinae</taxon>
        <taxon>Aquatica</taxon>
    </lineage>
</organism>
<comment type="caution">
    <text evidence="4">The sequence shown here is derived from an EMBL/GenBank/DDBJ whole genome shotgun (WGS) entry which is preliminary data.</text>
</comment>
<evidence type="ECO:0000256" key="2">
    <source>
        <dbReference type="SAM" id="SignalP"/>
    </source>
</evidence>
<dbReference type="GO" id="GO:0062129">
    <property type="term" value="C:chitin-based extracellular matrix"/>
    <property type="evidence" value="ECO:0007669"/>
    <property type="project" value="TreeGrafter"/>
</dbReference>
<reference evidence="5" key="1">
    <citation type="submission" date="2023-01" db="EMBL/GenBank/DDBJ databases">
        <title>Key to firefly adult light organ development and bioluminescence: homeobox transcription factors regulate luciferase expression and transportation to peroxisome.</title>
        <authorList>
            <person name="Fu X."/>
        </authorList>
    </citation>
    <scope>NUCLEOTIDE SEQUENCE [LARGE SCALE GENOMIC DNA]</scope>
</reference>
<dbReference type="InterPro" id="IPR004145">
    <property type="entry name" value="DUF243"/>
</dbReference>
<dbReference type="GO" id="GO:0008010">
    <property type="term" value="F:structural constituent of chitin-based larval cuticle"/>
    <property type="evidence" value="ECO:0007669"/>
    <property type="project" value="TreeGrafter"/>
</dbReference>
<protein>
    <recommendedName>
        <fullName evidence="3">DUF243 domain-containing protein</fullName>
    </recommendedName>
</protein>
<name>A0AAN7PVY6_9COLE</name>
<keyword evidence="5" id="KW-1185">Reference proteome</keyword>
<evidence type="ECO:0000313" key="4">
    <source>
        <dbReference type="EMBL" id="KAK4877522.1"/>
    </source>
</evidence>
<keyword evidence="2" id="KW-0732">Signal</keyword>
<dbReference type="SMART" id="SM00690">
    <property type="entry name" value="DM5"/>
    <property type="match status" value="1"/>
</dbReference>
<dbReference type="AlphaFoldDB" id="A0AAN7PVY6"/>
<evidence type="ECO:0000256" key="1">
    <source>
        <dbReference type="SAM" id="MobiDB-lite"/>
    </source>
</evidence>
<feature type="region of interest" description="Disordered" evidence="1">
    <location>
        <begin position="217"/>
        <end position="250"/>
    </location>
</feature>
<dbReference type="EMBL" id="JARPUR010000004">
    <property type="protein sequence ID" value="KAK4877522.1"/>
    <property type="molecule type" value="Genomic_DNA"/>
</dbReference>
<feature type="domain" description="DUF243" evidence="3">
    <location>
        <begin position="74"/>
        <end position="169"/>
    </location>
</feature>
<sequence length="250" mass="25929">MKLLGLILSLATVSNARPDVSHLPSGSYLPTGGQNIAFETSFVGGSNLLGGGGHLGLGGNLNGNFGGYSQVQDQKHVYFYAAPDEEQHSRLRINIAPSSQRNTKIIFVKAPSYGGVVPEVIAPPSLSEDKTLVYVLVKKPEQGGQITIPAGAGVKQAKPEVYFIKYKTQQDAQQQIHGGLQGQPVGSNIPDLGNEASFVRSLESGLKSSGIGVEHGIEIHGSSGSSITSQEGSVSGTVVSHGPPGASGPY</sequence>
<accession>A0AAN7PVY6</accession>
<gene>
    <name evidence="4" type="ORF">RN001_010028</name>
</gene>
<evidence type="ECO:0000259" key="3">
    <source>
        <dbReference type="SMART" id="SM00690"/>
    </source>
</evidence>
<feature type="compositionally biased region" description="Low complexity" evidence="1">
    <location>
        <begin position="217"/>
        <end position="236"/>
    </location>
</feature>
<feature type="signal peptide" evidence="2">
    <location>
        <begin position="1"/>
        <end position="16"/>
    </location>
</feature>
<evidence type="ECO:0000313" key="5">
    <source>
        <dbReference type="Proteomes" id="UP001353858"/>
    </source>
</evidence>
<proteinExistence type="predicted"/>
<dbReference type="PANTHER" id="PTHR31927">
    <property type="entry name" value="FI07246P-RELATED-RELATED"/>
    <property type="match status" value="1"/>
</dbReference>
<dbReference type="Pfam" id="PF03103">
    <property type="entry name" value="DUF243"/>
    <property type="match status" value="1"/>
</dbReference>
<dbReference type="GO" id="GO:0040003">
    <property type="term" value="P:chitin-based cuticle development"/>
    <property type="evidence" value="ECO:0007669"/>
    <property type="project" value="TreeGrafter"/>
</dbReference>
<dbReference type="Proteomes" id="UP001353858">
    <property type="component" value="Unassembled WGS sequence"/>
</dbReference>
<feature type="chain" id="PRO_5043031349" description="DUF243 domain-containing protein" evidence="2">
    <location>
        <begin position="17"/>
        <end position="250"/>
    </location>
</feature>